<protein>
    <submittedName>
        <fullName evidence="1">Uncharacterized protein</fullName>
    </submittedName>
</protein>
<proteinExistence type="predicted"/>
<dbReference type="EMBL" id="GGEC01082477">
    <property type="protein sequence ID" value="MBX62961.1"/>
    <property type="molecule type" value="Transcribed_RNA"/>
</dbReference>
<name>A0A2P2Q7J5_RHIMU</name>
<dbReference type="AlphaFoldDB" id="A0A2P2Q7J5"/>
<accession>A0A2P2Q7J5</accession>
<sequence length="81" mass="9507">MKLASMFNFFEIIINSKKQTKKMERLIMPQTQNSCVTIELSTVPYQSHEKDFPTENMTNCHSVYRDNILFEKQSTSILLSQ</sequence>
<evidence type="ECO:0000313" key="1">
    <source>
        <dbReference type="EMBL" id="MBX62961.1"/>
    </source>
</evidence>
<reference evidence="1" key="1">
    <citation type="submission" date="2018-02" db="EMBL/GenBank/DDBJ databases">
        <title>Rhizophora mucronata_Transcriptome.</title>
        <authorList>
            <person name="Meera S.P."/>
            <person name="Sreeshan A."/>
            <person name="Augustine A."/>
        </authorList>
    </citation>
    <scope>NUCLEOTIDE SEQUENCE</scope>
    <source>
        <tissue evidence="1">Leaf</tissue>
    </source>
</reference>
<organism evidence="1">
    <name type="scientific">Rhizophora mucronata</name>
    <name type="common">Asiatic mangrove</name>
    <dbReference type="NCBI Taxonomy" id="61149"/>
    <lineage>
        <taxon>Eukaryota</taxon>
        <taxon>Viridiplantae</taxon>
        <taxon>Streptophyta</taxon>
        <taxon>Embryophyta</taxon>
        <taxon>Tracheophyta</taxon>
        <taxon>Spermatophyta</taxon>
        <taxon>Magnoliopsida</taxon>
        <taxon>eudicotyledons</taxon>
        <taxon>Gunneridae</taxon>
        <taxon>Pentapetalae</taxon>
        <taxon>rosids</taxon>
        <taxon>fabids</taxon>
        <taxon>Malpighiales</taxon>
        <taxon>Rhizophoraceae</taxon>
        <taxon>Rhizophora</taxon>
    </lineage>
</organism>